<dbReference type="Pfam" id="PF07963">
    <property type="entry name" value="N_methyl"/>
    <property type="match status" value="1"/>
</dbReference>
<dbReference type="Pfam" id="PF07596">
    <property type="entry name" value="SBP_bac_10"/>
    <property type="match status" value="1"/>
</dbReference>
<evidence type="ECO:0000259" key="1">
    <source>
        <dbReference type="Pfam" id="PF07596"/>
    </source>
</evidence>
<accession>A0AAU7C9X5</accession>
<dbReference type="InterPro" id="IPR045584">
    <property type="entry name" value="Pilin-like"/>
</dbReference>
<proteinExistence type="predicted"/>
<name>A0AAU7C9X5_9BACT</name>
<dbReference type="InterPro" id="IPR011453">
    <property type="entry name" value="DUF1559"/>
</dbReference>
<dbReference type="NCBIfam" id="TIGR02532">
    <property type="entry name" value="IV_pilin_GFxxxE"/>
    <property type="match status" value="1"/>
</dbReference>
<sequence>MSVFRCSRKSGFTLIELLVVIAIIAVLIALLLPAVQAAREAARRTQCVNNLKQIGLATHNYISSNDVFPPGAMRDGFGSLSNGMSWRPMILSHMEAGNQYNSINFSVPITQNGAVLATVWYTSIASFLCPSDGIGQGPVGFVPYKGPNGSTSITPAPFRPGTTSGQLVPVTNYLMSFGDNYAILPLSGANPWETAAGTVPQIGFNGFWGTNNAGGTMRGFSDYTTGGVASIASVTDGTSNTIFVGEGLPDEDANNDFYSFTGAAAGVTVPINWKTNERDSACVDAWGSTNWKCRFSYAARGFKSRHPGGANFVFADGSVHFIKNSINRVAYAALGSRNGGEVISSDSY</sequence>
<dbReference type="Gene3D" id="3.30.700.10">
    <property type="entry name" value="Glycoprotein, Type 4 Pilin"/>
    <property type="match status" value="1"/>
</dbReference>
<protein>
    <submittedName>
        <fullName evidence="2">DUF1559 domain-containing protein</fullName>
    </submittedName>
</protein>
<dbReference type="PANTHER" id="PTHR30093:SF2">
    <property type="entry name" value="TYPE II SECRETION SYSTEM PROTEIN H"/>
    <property type="match status" value="1"/>
</dbReference>
<dbReference type="EMBL" id="CP155447">
    <property type="protein sequence ID" value="XBH01961.1"/>
    <property type="molecule type" value="Genomic_DNA"/>
</dbReference>
<feature type="domain" description="DUF1559" evidence="1">
    <location>
        <begin position="36"/>
        <end position="327"/>
    </location>
</feature>
<reference evidence="2" key="1">
    <citation type="submission" date="2024-05" db="EMBL/GenBank/DDBJ databases">
        <title>Planctomycetes of the genus Singulisphaera possess chitinolytic capabilities.</title>
        <authorList>
            <person name="Ivanova A."/>
        </authorList>
    </citation>
    <scope>NUCLEOTIDE SEQUENCE</scope>
    <source>
        <strain evidence="2">Ch08T</strain>
    </source>
</reference>
<evidence type="ECO:0000313" key="2">
    <source>
        <dbReference type="EMBL" id="XBH01961.1"/>
    </source>
</evidence>
<dbReference type="SUPFAM" id="SSF54523">
    <property type="entry name" value="Pili subunits"/>
    <property type="match status" value="1"/>
</dbReference>
<dbReference type="InterPro" id="IPR027558">
    <property type="entry name" value="Pre_pil_HX9DG_C"/>
</dbReference>
<gene>
    <name evidence="2" type="ORF">V5E97_26985</name>
</gene>
<dbReference type="AlphaFoldDB" id="A0AAU7C9X5"/>
<dbReference type="PROSITE" id="PS00409">
    <property type="entry name" value="PROKAR_NTER_METHYL"/>
    <property type="match status" value="1"/>
</dbReference>
<dbReference type="RefSeq" id="WP_406694703.1">
    <property type="nucleotide sequence ID" value="NZ_CP155447.1"/>
</dbReference>
<dbReference type="PANTHER" id="PTHR30093">
    <property type="entry name" value="GENERAL SECRETION PATHWAY PROTEIN G"/>
    <property type="match status" value="1"/>
</dbReference>
<organism evidence="2">
    <name type="scientific">Singulisphaera sp. Ch08</name>
    <dbReference type="NCBI Taxonomy" id="3120278"/>
    <lineage>
        <taxon>Bacteria</taxon>
        <taxon>Pseudomonadati</taxon>
        <taxon>Planctomycetota</taxon>
        <taxon>Planctomycetia</taxon>
        <taxon>Isosphaerales</taxon>
        <taxon>Isosphaeraceae</taxon>
        <taxon>Singulisphaera</taxon>
    </lineage>
</organism>
<dbReference type="InterPro" id="IPR012902">
    <property type="entry name" value="N_methyl_site"/>
</dbReference>
<dbReference type="NCBIfam" id="TIGR04294">
    <property type="entry name" value="pre_pil_HX9DG"/>
    <property type="match status" value="1"/>
</dbReference>